<organism evidence="2 3">
    <name type="scientific">Campylobacter majalis</name>
    <dbReference type="NCBI Taxonomy" id="2790656"/>
    <lineage>
        <taxon>Bacteria</taxon>
        <taxon>Pseudomonadati</taxon>
        <taxon>Campylobacterota</taxon>
        <taxon>Epsilonproteobacteria</taxon>
        <taxon>Campylobacterales</taxon>
        <taxon>Campylobacteraceae</taxon>
        <taxon>Campylobacter</taxon>
    </lineage>
</organism>
<gene>
    <name evidence="2" type="ORF">LMG7974_01346</name>
</gene>
<keyword evidence="3" id="KW-1185">Reference proteome</keyword>
<name>A0ABN7K9A3_9BACT</name>
<comment type="caution">
    <text evidence="2">The sequence shown here is derived from an EMBL/GenBank/DDBJ whole genome shotgun (WGS) entry which is preliminary data.</text>
</comment>
<accession>A0ABN7K9A3</accession>
<dbReference type="RefSeq" id="WP_229933137.1">
    <property type="nucleotide sequence ID" value="NZ_CAJHOF010000012.1"/>
</dbReference>
<feature type="compositionally biased region" description="Polar residues" evidence="1">
    <location>
        <begin position="17"/>
        <end position="29"/>
    </location>
</feature>
<dbReference type="Proteomes" id="UP000789803">
    <property type="component" value="Unassembled WGS sequence"/>
</dbReference>
<evidence type="ECO:0000256" key="1">
    <source>
        <dbReference type="SAM" id="MobiDB-lite"/>
    </source>
</evidence>
<feature type="region of interest" description="Disordered" evidence="1">
    <location>
        <begin position="17"/>
        <end position="54"/>
    </location>
</feature>
<reference evidence="2 3" key="1">
    <citation type="submission" date="2020-11" db="EMBL/GenBank/DDBJ databases">
        <authorList>
            <person name="Peeters C."/>
        </authorList>
    </citation>
    <scope>NUCLEOTIDE SEQUENCE [LARGE SCALE GENOMIC DNA]</scope>
    <source>
        <strain evidence="2 3">LMG 7974</strain>
    </source>
</reference>
<evidence type="ECO:0000313" key="2">
    <source>
        <dbReference type="EMBL" id="CAD7289108.1"/>
    </source>
</evidence>
<proteinExistence type="predicted"/>
<dbReference type="EMBL" id="CAJHOF010000012">
    <property type="protein sequence ID" value="CAD7289108.1"/>
    <property type="molecule type" value="Genomic_DNA"/>
</dbReference>
<protein>
    <submittedName>
        <fullName evidence="2">Uncharacterized protein</fullName>
    </submittedName>
</protein>
<evidence type="ECO:0000313" key="3">
    <source>
        <dbReference type="Proteomes" id="UP000789803"/>
    </source>
</evidence>
<feature type="compositionally biased region" description="Polar residues" evidence="1">
    <location>
        <begin position="38"/>
        <end position="54"/>
    </location>
</feature>
<sequence length="229" mass="25862">MQLSDLKNLASYQNFNAQQASNTKSNSKTKTAHVLTPSKATQISEQNSEAKTSEQQAKDIAKAIGDFTQYVGVARVVIDGKYTIWGKVNGSDKTVSKNEIDKANEIFAKYGVDFTSQKGYELLESTELSISDFIDQYESHMLSRHNQFFIDTRIKGGSTPDYGSLQTTSESFKPIQAVSKNTETYDINKDQKFAYLQELLKREQERGIDVLRLMQKLEEKGEKVVDKMI</sequence>